<evidence type="ECO:0000256" key="2">
    <source>
        <dbReference type="ARBA" id="ARBA00022448"/>
    </source>
</evidence>
<keyword evidence="8" id="KW-1185">Reference proteome</keyword>
<comment type="subcellular location">
    <subcellularLocation>
        <location evidence="1">Cell membrane</location>
    </subcellularLocation>
</comment>
<dbReference type="InterPro" id="IPR007210">
    <property type="entry name" value="ABC_Gly_betaine_transp_sub-bd"/>
</dbReference>
<dbReference type="OrthoDB" id="9787902at2"/>
<dbReference type="PROSITE" id="PS51257">
    <property type="entry name" value="PROKAR_LIPOPROTEIN"/>
    <property type="match status" value="1"/>
</dbReference>
<dbReference type="STRING" id="1121290.CLAOCE_13190"/>
<dbReference type="Pfam" id="PF04069">
    <property type="entry name" value="OpuAC"/>
    <property type="match status" value="1"/>
</dbReference>
<proteinExistence type="predicted"/>
<protein>
    <submittedName>
        <fullName evidence="7">Glycine betaine/carnitine transport binding protein GbuC</fullName>
    </submittedName>
</protein>
<evidence type="ECO:0000313" key="8">
    <source>
        <dbReference type="Proteomes" id="UP000175744"/>
    </source>
</evidence>
<dbReference type="GO" id="GO:0005275">
    <property type="term" value="F:amine transmembrane transporter activity"/>
    <property type="evidence" value="ECO:0007669"/>
    <property type="project" value="TreeGrafter"/>
</dbReference>
<feature type="domain" description="ABC-type glycine betaine transport system substrate-binding" evidence="6">
    <location>
        <begin position="37"/>
        <end position="283"/>
    </location>
</feature>
<evidence type="ECO:0000256" key="4">
    <source>
        <dbReference type="ARBA" id="ARBA00023136"/>
    </source>
</evidence>
<dbReference type="CDD" id="cd13639">
    <property type="entry name" value="PBP2_OpuAC_like"/>
    <property type="match status" value="1"/>
</dbReference>
<dbReference type="GO" id="GO:0031460">
    <property type="term" value="P:glycine betaine transport"/>
    <property type="evidence" value="ECO:0007669"/>
    <property type="project" value="TreeGrafter"/>
</dbReference>
<name>A0A1E8EYK6_9CLOT</name>
<feature type="signal peptide" evidence="5">
    <location>
        <begin position="1"/>
        <end position="23"/>
    </location>
</feature>
<comment type="caution">
    <text evidence="7">The sequence shown here is derived from an EMBL/GenBank/DDBJ whole genome shotgun (WGS) entry which is preliminary data.</text>
</comment>
<reference evidence="7 8" key="1">
    <citation type="submission" date="2016-06" db="EMBL/GenBank/DDBJ databases">
        <title>Genome sequence of Clostridium acetireducens DSM 10703.</title>
        <authorList>
            <person name="Poehlein A."/>
            <person name="Fluechter S."/>
            <person name="Duerre P."/>
            <person name="Daniel R."/>
        </authorList>
    </citation>
    <scope>NUCLEOTIDE SEQUENCE [LARGE SCALE GENOMIC DNA]</scope>
    <source>
        <strain evidence="7 8">DSM 10703</strain>
    </source>
</reference>
<evidence type="ECO:0000256" key="5">
    <source>
        <dbReference type="SAM" id="SignalP"/>
    </source>
</evidence>
<keyword evidence="4" id="KW-0472">Membrane</keyword>
<keyword evidence="3" id="KW-1003">Cell membrane</keyword>
<keyword evidence="2" id="KW-0813">Transport</keyword>
<dbReference type="GO" id="GO:0043190">
    <property type="term" value="C:ATP-binding cassette (ABC) transporter complex"/>
    <property type="evidence" value="ECO:0007669"/>
    <property type="project" value="InterPro"/>
</dbReference>
<dbReference type="SUPFAM" id="SSF53850">
    <property type="entry name" value="Periplasmic binding protein-like II"/>
    <property type="match status" value="1"/>
</dbReference>
<feature type="chain" id="PRO_5039319045" evidence="5">
    <location>
        <begin position="24"/>
        <end position="295"/>
    </location>
</feature>
<dbReference type="GO" id="GO:0015226">
    <property type="term" value="F:carnitine transmembrane transporter activity"/>
    <property type="evidence" value="ECO:0007669"/>
    <property type="project" value="TreeGrafter"/>
</dbReference>
<accession>A0A1E8EYK6</accession>
<evidence type="ECO:0000256" key="3">
    <source>
        <dbReference type="ARBA" id="ARBA00022475"/>
    </source>
</evidence>
<dbReference type="RefSeq" id="WP_070110310.1">
    <property type="nucleotide sequence ID" value="NZ_LZFO01000016.1"/>
</dbReference>
<dbReference type="PANTHER" id="PTHR47737:SF1">
    <property type="entry name" value="GLYCINE BETAINE_PROLINE BETAINE TRANSPORT SYSTEM PERMEASE PROTEIN PROW"/>
    <property type="match status" value="1"/>
</dbReference>
<dbReference type="PANTHER" id="PTHR47737">
    <property type="entry name" value="GLYCINE BETAINE/PROLINE BETAINE TRANSPORT SYSTEM PERMEASE PROTEIN PROW"/>
    <property type="match status" value="1"/>
</dbReference>
<dbReference type="Gene3D" id="3.10.105.10">
    <property type="entry name" value="Dipeptide-binding Protein, Domain 3"/>
    <property type="match status" value="2"/>
</dbReference>
<gene>
    <name evidence="7" type="primary">gbuC</name>
    <name evidence="7" type="ORF">CLOACE_13190</name>
</gene>
<evidence type="ECO:0000259" key="6">
    <source>
        <dbReference type="Pfam" id="PF04069"/>
    </source>
</evidence>
<sequence length="295" mass="33592">MNKKLKKLIALFSVCILMIFITAGCNSASKKADSKKKTVKLVYANWVEGIATTNLTKAILEDKMGYTVETTMGDVGIIFTSLSQGDSDVFLDGWLPKLHADYMKKYKDSIVDLGINYKNAPVGLVVPSYVKINSIEELNSMKDEFDKKIIGIDSGASIMKVTENLIKDYNLDFELVEGSGPTMIAMLKAAIDKKKPIVVTGWKPHWKFAKWDLKFLEDPKKMYGEPEDVHTLARKGLEEDMPEVYQFYKNFKMDDKQLNTLLKMINDNPNKEPIEVCREWIKQNEDVVNSWIPKK</sequence>
<evidence type="ECO:0000313" key="7">
    <source>
        <dbReference type="EMBL" id="OFI06064.1"/>
    </source>
</evidence>
<dbReference type="Gene3D" id="3.40.190.100">
    <property type="entry name" value="Glycine betaine-binding periplasmic protein, domain 2"/>
    <property type="match status" value="1"/>
</dbReference>
<evidence type="ECO:0000256" key="1">
    <source>
        <dbReference type="ARBA" id="ARBA00004236"/>
    </source>
</evidence>
<dbReference type="Proteomes" id="UP000175744">
    <property type="component" value="Unassembled WGS sequence"/>
</dbReference>
<dbReference type="GO" id="GO:0015871">
    <property type="term" value="P:choline transport"/>
    <property type="evidence" value="ECO:0007669"/>
    <property type="project" value="TreeGrafter"/>
</dbReference>
<dbReference type="EMBL" id="LZFO01000016">
    <property type="protein sequence ID" value="OFI06064.1"/>
    <property type="molecule type" value="Genomic_DNA"/>
</dbReference>
<organism evidence="7 8">
    <name type="scientific">Clostridium acetireducens DSM 10703</name>
    <dbReference type="NCBI Taxonomy" id="1121290"/>
    <lineage>
        <taxon>Bacteria</taxon>
        <taxon>Bacillati</taxon>
        <taxon>Bacillota</taxon>
        <taxon>Clostridia</taxon>
        <taxon>Eubacteriales</taxon>
        <taxon>Clostridiaceae</taxon>
        <taxon>Clostridium</taxon>
    </lineage>
</organism>
<dbReference type="AlphaFoldDB" id="A0A1E8EYK6"/>
<keyword evidence="5" id="KW-0732">Signal</keyword>
<dbReference type="PATRIC" id="fig|1121290.3.peg.1298"/>